<keyword evidence="3" id="KW-0805">Transcription regulation</keyword>
<evidence type="ECO:0000256" key="3">
    <source>
        <dbReference type="ARBA" id="ARBA00023015"/>
    </source>
</evidence>
<dbReference type="InterPro" id="IPR012584">
    <property type="entry name" value="NOL11_N"/>
</dbReference>
<dbReference type="InterPro" id="IPR048897">
    <property type="entry name" value="Nol11_C"/>
</dbReference>
<keyword evidence="10" id="KW-1185">Reference proteome</keyword>
<evidence type="ECO:0008006" key="11">
    <source>
        <dbReference type="Google" id="ProtNLM"/>
    </source>
</evidence>
<dbReference type="InterPro" id="IPR015943">
    <property type="entry name" value="WD40/YVTN_repeat-like_dom_sf"/>
</dbReference>
<evidence type="ECO:0000256" key="6">
    <source>
        <dbReference type="ARBA" id="ARBA00023242"/>
    </source>
</evidence>
<evidence type="ECO:0000256" key="5">
    <source>
        <dbReference type="ARBA" id="ARBA00023163"/>
    </source>
</evidence>
<evidence type="ECO:0000256" key="4">
    <source>
        <dbReference type="ARBA" id="ARBA00023159"/>
    </source>
</evidence>
<evidence type="ECO:0000313" key="9">
    <source>
        <dbReference type="EMBL" id="CAH3193739.1"/>
    </source>
</evidence>
<evidence type="ECO:0000259" key="8">
    <source>
        <dbReference type="Pfam" id="PF20998"/>
    </source>
</evidence>
<name>A0ABN8SVE8_9CNID</name>
<dbReference type="Gene3D" id="2.130.10.10">
    <property type="entry name" value="YVTN repeat-like/Quinoprotein amine dehydrogenase"/>
    <property type="match status" value="1"/>
</dbReference>
<keyword evidence="2" id="KW-0698">rRNA processing</keyword>
<comment type="subcellular location">
    <subcellularLocation>
        <location evidence="1">Nucleus</location>
        <location evidence="1">Nucleolus</location>
    </subcellularLocation>
</comment>
<feature type="domain" description="Nucleolar protein 11 C-terminal" evidence="8">
    <location>
        <begin position="491"/>
        <end position="715"/>
    </location>
</feature>
<comment type="caution">
    <text evidence="9">The sequence shown here is derived from an EMBL/GenBank/DDBJ whole genome shotgun (WGS) entry which is preliminary data.</text>
</comment>
<gene>
    <name evidence="9" type="ORF">PEVE_00026423</name>
</gene>
<evidence type="ECO:0000313" key="10">
    <source>
        <dbReference type="Proteomes" id="UP001159427"/>
    </source>
</evidence>
<evidence type="ECO:0000259" key="7">
    <source>
        <dbReference type="Pfam" id="PF08168"/>
    </source>
</evidence>
<dbReference type="SUPFAM" id="SSF50978">
    <property type="entry name" value="WD40 repeat-like"/>
    <property type="match status" value="1"/>
</dbReference>
<reference evidence="9 10" key="1">
    <citation type="submission" date="2022-05" db="EMBL/GenBank/DDBJ databases">
        <authorList>
            <consortium name="Genoscope - CEA"/>
            <person name="William W."/>
        </authorList>
    </citation>
    <scope>NUCLEOTIDE SEQUENCE [LARGE SCALE GENOMIC DNA]</scope>
</reference>
<protein>
    <recommendedName>
        <fullName evidence="11">Nucleolar protein 11</fullName>
    </recommendedName>
</protein>
<dbReference type="InterPro" id="IPR036322">
    <property type="entry name" value="WD40_repeat_dom_sf"/>
</dbReference>
<dbReference type="Pfam" id="PF08168">
    <property type="entry name" value="NOL11_N"/>
    <property type="match status" value="1"/>
</dbReference>
<keyword evidence="5" id="KW-0804">Transcription</keyword>
<accession>A0ABN8SVE8</accession>
<organism evidence="9 10">
    <name type="scientific">Porites evermanni</name>
    <dbReference type="NCBI Taxonomy" id="104178"/>
    <lineage>
        <taxon>Eukaryota</taxon>
        <taxon>Metazoa</taxon>
        <taxon>Cnidaria</taxon>
        <taxon>Anthozoa</taxon>
        <taxon>Hexacorallia</taxon>
        <taxon>Scleractinia</taxon>
        <taxon>Fungiina</taxon>
        <taxon>Poritidae</taxon>
        <taxon>Porites</taxon>
    </lineage>
</organism>
<keyword evidence="6" id="KW-0539">Nucleus</keyword>
<sequence length="715" mass="81304">MADLREPFELCKVLQTGSLIGIARHVDDDHVVLTFRDRGVLVYNLQHQKLINSWSVEQREEVTCAAVHNPIDANFLVAVNKTEIFMWKESDSDFKKCQRFQTEKEIFTLLVWNSLQHDPLIMFEDGSSKFLAEIVSASERKRVKRLRTMKSTQDFRILWSCVFSYQNQPYSGLIVHDKDKYIIKITNHSTSCQPENKQAEFELISPVEETQLLACCTCDEGHHITSYWSDGSLCVTEIETVLHPQKMQLDTKKPSLSCRILHRLHPLHTGSHKERGAVTLSSIDNDHVCLCGSSVTDGNLKDLIMVWNIKYGTLQSWQTLDKITTKQHSIPRPVRSDGACCVHYIPGFICVGFHHCVAVCQFSLDACSLASALGQLDSTAKFLEDESCKPQLLVTLKLARPGEALQNWSETMRKEDELEKEVLKKLTDPLQTPTLEAFSSEMKNYITVKLSKKDNKSKPGTTFHGKFGKKTEVLSQHFLSAVLSRCISEKSFWPRECVSELLKTKCVPASCSKDLLNCVVEKNDLDLLKECFENIKGISEDSVVVCLRHVLRIESSSKENDLDGLQTEDDVHKMPLGKTTAKYLSSILSYPVNNVFLLPCLKQLSFEDAVLLMKFLLYLMDGGFNSFQGEMDCERLKYPKVLDWAGLLLNAHYTQLVITPEAHELLVSCHKIVAQQIKTYGKLRILENLLEHIKKRKPLPKSDKVGLYTIEELEL</sequence>
<dbReference type="PANTHER" id="PTHR15633">
    <property type="entry name" value="NUCLEOLAR PROTEIN 11"/>
    <property type="match status" value="1"/>
</dbReference>
<dbReference type="PANTHER" id="PTHR15633:SF2">
    <property type="entry name" value="NUCLEOLAR PROTEIN 11"/>
    <property type="match status" value="1"/>
</dbReference>
<proteinExistence type="predicted"/>
<dbReference type="Proteomes" id="UP001159427">
    <property type="component" value="Unassembled WGS sequence"/>
</dbReference>
<feature type="domain" description="Nucleolar protein 11 N-terminal" evidence="7">
    <location>
        <begin position="1"/>
        <end position="325"/>
    </location>
</feature>
<evidence type="ECO:0000256" key="2">
    <source>
        <dbReference type="ARBA" id="ARBA00022552"/>
    </source>
</evidence>
<dbReference type="EMBL" id="CALNXI010003580">
    <property type="protein sequence ID" value="CAH3193739.1"/>
    <property type="molecule type" value="Genomic_DNA"/>
</dbReference>
<dbReference type="InterPro" id="IPR042859">
    <property type="entry name" value="NOL11"/>
</dbReference>
<dbReference type="Pfam" id="PF20998">
    <property type="entry name" value="Nol11_C"/>
    <property type="match status" value="1"/>
</dbReference>
<evidence type="ECO:0000256" key="1">
    <source>
        <dbReference type="ARBA" id="ARBA00004604"/>
    </source>
</evidence>
<keyword evidence="4" id="KW-0010">Activator</keyword>